<dbReference type="InterPro" id="IPR006314">
    <property type="entry name" value="Dyp_peroxidase"/>
</dbReference>
<evidence type="ECO:0000313" key="9">
    <source>
        <dbReference type="EMBL" id="MUH72583.1"/>
    </source>
</evidence>
<dbReference type="NCBIfam" id="TIGR01413">
    <property type="entry name" value="Dyp_perox_fam"/>
    <property type="match status" value="1"/>
</dbReference>
<evidence type="ECO:0000256" key="3">
    <source>
        <dbReference type="ARBA" id="ARBA00022723"/>
    </source>
</evidence>
<dbReference type="SUPFAM" id="SSF54909">
    <property type="entry name" value="Dimeric alpha+beta barrel"/>
    <property type="match status" value="1"/>
</dbReference>
<gene>
    <name evidence="9" type="ORF">GNP35_08810</name>
</gene>
<dbReference type="PANTHER" id="PTHR30521:SF0">
    <property type="entry name" value="DYP-TYPE PEROXIDASE FAMILY PROTEIN"/>
    <property type="match status" value="1"/>
</dbReference>
<dbReference type="GO" id="GO:0020037">
    <property type="term" value="F:heme binding"/>
    <property type="evidence" value="ECO:0007669"/>
    <property type="project" value="InterPro"/>
</dbReference>
<dbReference type="OrthoDB" id="3251355at2"/>
<dbReference type="InterPro" id="IPR048328">
    <property type="entry name" value="Dyp_perox_C"/>
</dbReference>
<comment type="cofactor">
    <cofactor evidence="1">
        <name>heme b</name>
        <dbReference type="ChEBI" id="CHEBI:60344"/>
    </cofactor>
</comment>
<evidence type="ECO:0000259" key="8">
    <source>
        <dbReference type="Pfam" id="PF20628"/>
    </source>
</evidence>
<sequence length="307" mass="34960">MSREQWGICSEANLHGLHLFFNTHEGYEPAIREALSQLPALFDEINEQFSEAMFSGVVAIGANFWSELYPSNKPTDLKPFPSMHHEDRHMPAVPVDLFFQLRSDRHDVNYIASRRVMNLFGEMIELIEQVPCFRYLDGRDLTGFVKGTANAKGRQRRNVALINTPGPFNNGSYVHVQRFRHNINRWQGIPTEEQELIIGRCKSDNARVSQEELPETAHTYRARCFDTDGNPIQILRQSMPYGNLSTQGLLFISYCAIQDSFERILANMVFGSDEGNYDHLLNYTTAETGAAFFAPSIDYLINQGNLG</sequence>
<dbReference type="PANTHER" id="PTHR30521">
    <property type="entry name" value="DEFERROCHELATASE/PEROXIDASE"/>
    <property type="match status" value="1"/>
</dbReference>
<dbReference type="GO" id="GO:0004601">
    <property type="term" value="F:peroxidase activity"/>
    <property type="evidence" value="ECO:0007669"/>
    <property type="project" value="UniProtKB-KW"/>
</dbReference>
<feature type="domain" description="Dyp-type peroxidase N-terminal" evidence="7">
    <location>
        <begin position="46"/>
        <end position="132"/>
    </location>
</feature>
<evidence type="ECO:0000256" key="6">
    <source>
        <dbReference type="ARBA" id="ARBA00025737"/>
    </source>
</evidence>
<evidence type="ECO:0000256" key="2">
    <source>
        <dbReference type="ARBA" id="ARBA00022559"/>
    </source>
</evidence>
<evidence type="ECO:0000256" key="5">
    <source>
        <dbReference type="ARBA" id="ARBA00023004"/>
    </source>
</evidence>
<protein>
    <submittedName>
        <fullName evidence="9">Dyp-type peroxidase</fullName>
    </submittedName>
</protein>
<dbReference type="AlphaFoldDB" id="A0A6N8F843"/>
<organism evidence="9 10">
    <name type="scientific">Psychrosphaera haliotis</name>
    <dbReference type="NCBI Taxonomy" id="555083"/>
    <lineage>
        <taxon>Bacteria</taxon>
        <taxon>Pseudomonadati</taxon>
        <taxon>Pseudomonadota</taxon>
        <taxon>Gammaproteobacteria</taxon>
        <taxon>Alteromonadales</taxon>
        <taxon>Pseudoalteromonadaceae</taxon>
        <taxon>Psychrosphaera</taxon>
    </lineage>
</organism>
<dbReference type="Pfam" id="PF20628">
    <property type="entry name" value="Dyp_perox_C"/>
    <property type="match status" value="1"/>
</dbReference>
<reference evidence="9 10" key="1">
    <citation type="submission" date="2019-11" db="EMBL/GenBank/DDBJ databases">
        <title>P. haliotis isolates from Z. marina roots.</title>
        <authorList>
            <person name="Cohen M."/>
            <person name="Jospin G."/>
            <person name="Eisen J.A."/>
            <person name="Coil D.A."/>
        </authorList>
    </citation>
    <scope>NUCLEOTIDE SEQUENCE [LARGE SCALE GENOMIC DNA]</scope>
    <source>
        <strain evidence="9 10">UCD-MCMsp1aY</strain>
    </source>
</reference>
<accession>A0A6N8F843</accession>
<dbReference type="EMBL" id="WOCD01000003">
    <property type="protein sequence ID" value="MUH72583.1"/>
    <property type="molecule type" value="Genomic_DNA"/>
</dbReference>
<comment type="caution">
    <text evidence="9">The sequence shown here is derived from an EMBL/GenBank/DDBJ whole genome shotgun (WGS) entry which is preliminary data.</text>
</comment>
<dbReference type="Pfam" id="PF04261">
    <property type="entry name" value="Dyp_perox_N"/>
    <property type="match status" value="1"/>
</dbReference>
<dbReference type="InterPro" id="IPR011008">
    <property type="entry name" value="Dimeric_a/b-barrel"/>
</dbReference>
<comment type="similarity">
    <text evidence="6">Belongs to the DyP-type peroxidase family.</text>
</comment>
<evidence type="ECO:0000256" key="4">
    <source>
        <dbReference type="ARBA" id="ARBA00023002"/>
    </source>
</evidence>
<keyword evidence="3" id="KW-0479">Metal-binding</keyword>
<keyword evidence="4" id="KW-0560">Oxidoreductase</keyword>
<evidence type="ECO:0000259" key="7">
    <source>
        <dbReference type="Pfam" id="PF04261"/>
    </source>
</evidence>
<dbReference type="InterPro" id="IPR048327">
    <property type="entry name" value="Dyp_perox_N"/>
</dbReference>
<dbReference type="PROSITE" id="PS51404">
    <property type="entry name" value="DYP_PEROXIDASE"/>
    <property type="match status" value="1"/>
</dbReference>
<proteinExistence type="inferred from homology"/>
<keyword evidence="2 9" id="KW-0575">Peroxidase</keyword>
<name>A0A6N8F843_9GAMM</name>
<dbReference type="GO" id="GO:0005829">
    <property type="term" value="C:cytosol"/>
    <property type="evidence" value="ECO:0007669"/>
    <property type="project" value="TreeGrafter"/>
</dbReference>
<keyword evidence="10" id="KW-1185">Reference proteome</keyword>
<evidence type="ECO:0000313" key="10">
    <source>
        <dbReference type="Proteomes" id="UP000439994"/>
    </source>
</evidence>
<keyword evidence="5" id="KW-0408">Iron</keyword>
<evidence type="ECO:0000256" key="1">
    <source>
        <dbReference type="ARBA" id="ARBA00001970"/>
    </source>
</evidence>
<dbReference type="Proteomes" id="UP000439994">
    <property type="component" value="Unassembled WGS sequence"/>
</dbReference>
<feature type="domain" description="Dyp-type peroxidase C-terminal" evidence="8">
    <location>
        <begin position="138"/>
        <end position="298"/>
    </location>
</feature>
<dbReference type="RefSeq" id="WP_155695748.1">
    <property type="nucleotide sequence ID" value="NZ_WOCD01000003.1"/>
</dbReference>
<dbReference type="GO" id="GO:0046872">
    <property type="term" value="F:metal ion binding"/>
    <property type="evidence" value="ECO:0007669"/>
    <property type="project" value="UniProtKB-KW"/>
</dbReference>